<evidence type="ECO:0000256" key="2">
    <source>
        <dbReference type="ARBA" id="ARBA00022912"/>
    </source>
</evidence>
<feature type="domain" description="Tyrosine-protein phosphatase" evidence="3">
    <location>
        <begin position="45"/>
        <end position="181"/>
    </location>
</feature>
<evidence type="ECO:0000259" key="3">
    <source>
        <dbReference type="PROSITE" id="PS50054"/>
    </source>
</evidence>
<evidence type="ECO:0000259" key="4">
    <source>
        <dbReference type="PROSITE" id="PS50056"/>
    </source>
</evidence>
<keyword evidence="6" id="KW-1185">Reference proteome</keyword>
<evidence type="ECO:0000313" key="5">
    <source>
        <dbReference type="EMBL" id="GJM99932.1"/>
    </source>
</evidence>
<dbReference type="InterPro" id="IPR029021">
    <property type="entry name" value="Prot-tyrosine_phosphatase-like"/>
</dbReference>
<dbReference type="GO" id="GO:0009738">
    <property type="term" value="P:abscisic acid-activated signaling pathway"/>
    <property type="evidence" value="ECO:0007669"/>
    <property type="project" value="InterPro"/>
</dbReference>
<dbReference type="Pfam" id="PF00782">
    <property type="entry name" value="DSPc"/>
    <property type="match status" value="1"/>
</dbReference>
<comment type="caution">
    <text evidence="5">The sequence shown here is derived from an EMBL/GenBank/DDBJ whole genome shotgun (WGS) entry which is preliminary data.</text>
</comment>
<accession>A0AAV5CPH5</accession>
<dbReference type="SMART" id="SM00195">
    <property type="entry name" value="DSPc"/>
    <property type="match status" value="1"/>
</dbReference>
<dbReference type="SUPFAM" id="SSF52799">
    <property type="entry name" value="(Phosphotyrosine protein) phosphatases II"/>
    <property type="match status" value="1"/>
</dbReference>
<organism evidence="5 6">
    <name type="scientific">Eleusine coracana subsp. coracana</name>
    <dbReference type="NCBI Taxonomy" id="191504"/>
    <lineage>
        <taxon>Eukaryota</taxon>
        <taxon>Viridiplantae</taxon>
        <taxon>Streptophyta</taxon>
        <taxon>Embryophyta</taxon>
        <taxon>Tracheophyta</taxon>
        <taxon>Spermatophyta</taxon>
        <taxon>Magnoliopsida</taxon>
        <taxon>Liliopsida</taxon>
        <taxon>Poales</taxon>
        <taxon>Poaceae</taxon>
        <taxon>PACMAD clade</taxon>
        <taxon>Chloridoideae</taxon>
        <taxon>Cynodonteae</taxon>
        <taxon>Eleusininae</taxon>
        <taxon>Eleusine</taxon>
    </lineage>
</organism>
<protein>
    <submittedName>
        <fullName evidence="5">Uncharacterized protein</fullName>
    </submittedName>
</protein>
<keyword evidence="1" id="KW-0378">Hydrolase</keyword>
<dbReference type="FunFam" id="3.90.190.10:FF:000079">
    <property type="entry name" value="Protein-tyrosine-phosphatase IBR5"/>
    <property type="match status" value="1"/>
</dbReference>
<dbReference type="Gene3D" id="3.90.190.10">
    <property type="entry name" value="Protein tyrosine phosphatase superfamily"/>
    <property type="match status" value="1"/>
</dbReference>
<evidence type="ECO:0000313" key="6">
    <source>
        <dbReference type="Proteomes" id="UP001054889"/>
    </source>
</evidence>
<dbReference type="InterPro" id="IPR000340">
    <property type="entry name" value="Dual-sp_phosphatase_cat-dom"/>
</dbReference>
<dbReference type="InterPro" id="IPR016130">
    <property type="entry name" value="Tyr_Pase_AS"/>
</dbReference>
<dbReference type="InterPro" id="IPR000387">
    <property type="entry name" value="Tyr_Pase_dom"/>
</dbReference>
<reference evidence="5" key="1">
    <citation type="journal article" date="2018" name="DNA Res.">
        <title>Multiple hybrid de novo genome assembly of finger millet, an orphan allotetraploid crop.</title>
        <authorList>
            <person name="Hatakeyama M."/>
            <person name="Aluri S."/>
            <person name="Balachadran M.T."/>
            <person name="Sivarajan S.R."/>
            <person name="Patrignani A."/>
            <person name="Gruter S."/>
            <person name="Poveda L."/>
            <person name="Shimizu-Inatsugi R."/>
            <person name="Baeten J."/>
            <person name="Francoijs K.J."/>
            <person name="Nataraja K.N."/>
            <person name="Reddy Y.A.N."/>
            <person name="Phadnis S."/>
            <person name="Ravikumar R.L."/>
            <person name="Schlapbach R."/>
            <person name="Sreeman S.M."/>
            <person name="Shimizu K.K."/>
        </authorList>
    </citation>
    <scope>NUCLEOTIDE SEQUENCE</scope>
</reference>
<dbReference type="PROSITE" id="PS50054">
    <property type="entry name" value="TYR_PHOSPHATASE_DUAL"/>
    <property type="match status" value="1"/>
</dbReference>
<dbReference type="GO" id="GO:0005634">
    <property type="term" value="C:nucleus"/>
    <property type="evidence" value="ECO:0007669"/>
    <property type="project" value="TreeGrafter"/>
</dbReference>
<dbReference type="InterPro" id="IPR044212">
    <property type="entry name" value="IBR5-like"/>
</dbReference>
<sequence length="270" mass="30050">MRKRERENPCGICGHYHKYEEGEVCGVCGHRPPAVAGARPHDSAFPSEVIPEFLFLGSYDNASRSELLKTIGVSHILNTVPLCQNLYRNSFTYHCLQDDKTLQFDEAIQFLEQCERAKARVLVHCMSGKSRSAAFVIAFLMKSRGWRLAQCFQWVKERRSQVQLSDAAQQQLIEYEKKLFGSNISMPAQSFAPTDSFPSLGFGFPKPAGDIQVPTFNHQAPASIFERVTPNNIPSNFTFGAERTNEVKLSDGNNLGVVTSSGGDSMMDSS</sequence>
<dbReference type="AlphaFoldDB" id="A0AAV5CPH5"/>
<dbReference type="PROSITE" id="PS50056">
    <property type="entry name" value="TYR_PHOSPHATASE_2"/>
    <property type="match status" value="1"/>
</dbReference>
<reference evidence="5" key="2">
    <citation type="submission" date="2021-12" db="EMBL/GenBank/DDBJ databases">
        <title>Resequencing data analysis of finger millet.</title>
        <authorList>
            <person name="Hatakeyama M."/>
            <person name="Aluri S."/>
            <person name="Balachadran M.T."/>
            <person name="Sivarajan S.R."/>
            <person name="Poveda L."/>
            <person name="Shimizu-Inatsugi R."/>
            <person name="Schlapbach R."/>
            <person name="Sreeman S.M."/>
            <person name="Shimizu K.K."/>
        </authorList>
    </citation>
    <scope>NUCLEOTIDE SEQUENCE</scope>
</reference>
<dbReference type="EMBL" id="BQKI01000008">
    <property type="protein sequence ID" value="GJM99932.1"/>
    <property type="molecule type" value="Genomic_DNA"/>
</dbReference>
<dbReference type="PANTHER" id="PTHR47244:SF1">
    <property type="entry name" value="PROTEIN-TYROSINE-PHOSPHATASE IBR5"/>
    <property type="match status" value="1"/>
</dbReference>
<name>A0AAV5CPH5_ELECO</name>
<gene>
    <name evidence="5" type="primary">ga17075</name>
    <name evidence="5" type="ORF">PR202_ga17075</name>
</gene>
<dbReference type="InterPro" id="IPR020422">
    <property type="entry name" value="TYR_PHOSPHATASE_DUAL_dom"/>
</dbReference>
<dbReference type="GO" id="GO:0033549">
    <property type="term" value="F:MAP kinase phosphatase activity"/>
    <property type="evidence" value="ECO:0007669"/>
    <property type="project" value="InterPro"/>
</dbReference>
<feature type="domain" description="Tyrosine specific protein phosphatases" evidence="4">
    <location>
        <begin position="102"/>
        <end position="170"/>
    </location>
</feature>
<evidence type="ECO:0000256" key="1">
    <source>
        <dbReference type="ARBA" id="ARBA00022801"/>
    </source>
</evidence>
<proteinExistence type="predicted"/>
<dbReference type="GO" id="GO:0009734">
    <property type="term" value="P:auxin-activated signaling pathway"/>
    <property type="evidence" value="ECO:0007669"/>
    <property type="project" value="InterPro"/>
</dbReference>
<dbReference type="Proteomes" id="UP001054889">
    <property type="component" value="Unassembled WGS sequence"/>
</dbReference>
<keyword evidence="2" id="KW-0904">Protein phosphatase</keyword>
<dbReference type="PROSITE" id="PS00383">
    <property type="entry name" value="TYR_PHOSPHATASE_1"/>
    <property type="match status" value="1"/>
</dbReference>
<dbReference type="PANTHER" id="PTHR47244">
    <property type="entry name" value="PROTEIN-TYROSINE-PHOSPHATASE IBR5"/>
    <property type="match status" value="1"/>
</dbReference>